<dbReference type="GO" id="GO:0006629">
    <property type="term" value="P:lipid metabolic process"/>
    <property type="evidence" value="ECO:0007669"/>
    <property type="project" value="InterPro"/>
</dbReference>
<dbReference type="eggNOG" id="COG0584">
    <property type="taxonomic scope" value="Bacteria"/>
</dbReference>
<proteinExistence type="predicted"/>
<keyword evidence="3" id="KW-1185">Reference proteome</keyword>
<dbReference type="Gene3D" id="3.20.20.190">
    <property type="entry name" value="Phosphatidylinositol (PI) phosphodiesterase"/>
    <property type="match status" value="1"/>
</dbReference>
<protein>
    <submittedName>
        <fullName evidence="2">Glycerophosphoryl diester phosphodiesterase</fullName>
        <ecNumber evidence="2">3.1.4.46</ecNumber>
    </submittedName>
</protein>
<dbReference type="InterPro" id="IPR030395">
    <property type="entry name" value="GP_PDE_dom"/>
</dbReference>
<reference evidence="3" key="1">
    <citation type="journal article" date="2008" name="J. Bacteriol.">
        <title>Genome sequence of the fish pathogen Renibacterium salmoninarum suggests reductive evolution away from an environmental Arthrobacter ancestor.</title>
        <authorList>
            <person name="Wiens G.D."/>
            <person name="Rockey D.D."/>
            <person name="Wu Z."/>
            <person name="Chang J."/>
            <person name="Levy R."/>
            <person name="Crane S."/>
            <person name="Chen D.S."/>
            <person name="Capri G.R."/>
            <person name="Burnett J.R."/>
            <person name="Sudheesh P.S."/>
            <person name="Schipma M.J."/>
            <person name="Burd H."/>
            <person name="Bhattacharyya A."/>
            <person name="Rhodes L.D."/>
            <person name="Kaul R."/>
            <person name="Strom M.S."/>
        </authorList>
    </citation>
    <scope>NUCLEOTIDE SEQUENCE [LARGE SCALE GENOMIC DNA]</scope>
    <source>
        <strain evidence="3">ATCC 33209 / DSM 20767 / JCM 11484 / NBRC 15589 / NCIMB 2235</strain>
    </source>
</reference>
<name>A9WLR5_RENSM</name>
<dbReference type="Pfam" id="PF03009">
    <property type="entry name" value="GDPD"/>
    <property type="match status" value="1"/>
</dbReference>
<dbReference type="InterPro" id="IPR017946">
    <property type="entry name" value="PLC-like_Pdiesterase_TIM-brl"/>
</dbReference>
<dbReference type="AlphaFoldDB" id="A9WLR5"/>
<dbReference type="Proteomes" id="UP000002007">
    <property type="component" value="Chromosome"/>
</dbReference>
<feature type="domain" description="GP-PDE" evidence="1">
    <location>
        <begin position="1"/>
        <end position="221"/>
    </location>
</feature>
<organism evidence="2 3">
    <name type="scientific">Renibacterium salmoninarum (strain ATCC 33209 / DSM 20767 / JCM 11484 / NBRC 15589 / NCIMB 2235)</name>
    <dbReference type="NCBI Taxonomy" id="288705"/>
    <lineage>
        <taxon>Bacteria</taxon>
        <taxon>Bacillati</taxon>
        <taxon>Actinomycetota</taxon>
        <taxon>Actinomycetes</taxon>
        <taxon>Micrococcales</taxon>
        <taxon>Micrococcaceae</taxon>
        <taxon>Renibacterium</taxon>
    </lineage>
</organism>
<gene>
    <name evidence="2" type="ordered locus">RSal33209_0089</name>
</gene>
<dbReference type="PANTHER" id="PTHR43805:SF1">
    <property type="entry name" value="GP-PDE DOMAIN-CONTAINING PROTEIN"/>
    <property type="match status" value="1"/>
</dbReference>
<accession>A9WLR5</accession>
<evidence type="ECO:0000259" key="1">
    <source>
        <dbReference type="PROSITE" id="PS51704"/>
    </source>
</evidence>
<dbReference type="HOGENOM" id="CLU_030006_3_6_11"/>
<evidence type="ECO:0000313" key="3">
    <source>
        <dbReference type="Proteomes" id="UP000002007"/>
    </source>
</evidence>
<dbReference type="SUPFAM" id="SSF51695">
    <property type="entry name" value="PLC-like phosphodiesterases"/>
    <property type="match status" value="1"/>
</dbReference>
<dbReference type="KEGG" id="rsa:RSal33209_0089"/>
<dbReference type="EC" id="3.1.4.46" evidence="2"/>
<dbReference type="PROSITE" id="PS51704">
    <property type="entry name" value="GP_PDE"/>
    <property type="match status" value="1"/>
</dbReference>
<sequence length="229" mass="25872">MRIPCLAFSPPSHWAFGTLKRTCELALTVFHDEVLDRVTNGKGKISAHTFAELSRLRINGTEVIPRFEDLVAALPGTKINFDVKDAAGVVPLVDVIERYSLHDRICIASFSDSRRRAVLARLSKRTASSGGMLSIAAFLLFSAWLPRRWLKRILHDVDCLQVPERAGVLRVVSRKSIHRAHLWGLKLHVWTINDKADMHRLFDLGVDGVMTDRADLLAQVMHERGYWLS</sequence>
<keyword evidence="2" id="KW-0378">Hydrolase</keyword>
<evidence type="ECO:0000313" key="2">
    <source>
        <dbReference type="EMBL" id="ABY21845.1"/>
    </source>
</evidence>
<dbReference type="EMBL" id="CP000910">
    <property type="protein sequence ID" value="ABY21845.1"/>
    <property type="molecule type" value="Genomic_DNA"/>
</dbReference>
<dbReference type="STRING" id="288705.RSal33209_0089"/>
<dbReference type="PANTHER" id="PTHR43805">
    <property type="entry name" value="GLYCEROPHOSPHORYL DIESTER PHOSPHODIESTERASE"/>
    <property type="match status" value="1"/>
</dbReference>
<dbReference type="GO" id="GO:0008889">
    <property type="term" value="F:glycerophosphodiester phosphodiesterase activity"/>
    <property type="evidence" value="ECO:0007669"/>
    <property type="project" value="UniProtKB-EC"/>
</dbReference>